<dbReference type="Pfam" id="PF02518">
    <property type="entry name" value="HATPase_c"/>
    <property type="match status" value="1"/>
</dbReference>
<keyword evidence="7" id="KW-1133">Transmembrane helix</keyword>
<dbReference type="Gene3D" id="1.25.40.10">
    <property type="entry name" value="Tetratricopeptide repeat domain"/>
    <property type="match status" value="2"/>
</dbReference>
<comment type="catalytic activity">
    <reaction evidence="1">
        <text>ATP + protein L-histidine = ADP + protein N-phospho-L-histidine.</text>
        <dbReference type="EC" id="2.7.13.3"/>
    </reaction>
</comment>
<comment type="caution">
    <text evidence="9">The sequence shown here is derived from an EMBL/GenBank/DDBJ whole genome shotgun (WGS) entry which is preliminary data.</text>
</comment>
<evidence type="ECO:0000256" key="7">
    <source>
        <dbReference type="SAM" id="Phobius"/>
    </source>
</evidence>
<dbReference type="SMART" id="SM00028">
    <property type="entry name" value="TPR"/>
    <property type="match status" value="5"/>
</dbReference>
<dbReference type="InterPro" id="IPR005467">
    <property type="entry name" value="His_kinase_dom"/>
</dbReference>
<dbReference type="InterPro" id="IPR050736">
    <property type="entry name" value="Sensor_HK_Regulatory"/>
</dbReference>
<dbReference type="PANTHER" id="PTHR43711:SF31">
    <property type="entry name" value="HISTIDINE KINASE"/>
    <property type="match status" value="1"/>
</dbReference>
<evidence type="ECO:0000256" key="5">
    <source>
        <dbReference type="ARBA" id="ARBA00022777"/>
    </source>
</evidence>
<keyword evidence="5 9" id="KW-0418">Kinase</keyword>
<keyword evidence="7" id="KW-0472">Membrane</keyword>
<dbReference type="GO" id="GO:0016301">
    <property type="term" value="F:kinase activity"/>
    <property type="evidence" value="ECO:0007669"/>
    <property type="project" value="UniProtKB-KW"/>
</dbReference>
<dbReference type="InterPro" id="IPR019734">
    <property type="entry name" value="TPR_rpt"/>
</dbReference>
<keyword evidence="10" id="KW-1185">Reference proteome</keyword>
<dbReference type="PRINTS" id="PR00344">
    <property type="entry name" value="BCTRLSENSOR"/>
</dbReference>
<dbReference type="SUPFAM" id="SSF55874">
    <property type="entry name" value="ATPase domain of HSP90 chaperone/DNA topoisomerase II/histidine kinase"/>
    <property type="match status" value="1"/>
</dbReference>
<dbReference type="EC" id="2.7.13.3" evidence="2"/>
<dbReference type="Pfam" id="PF00512">
    <property type="entry name" value="HisKA"/>
    <property type="match status" value="1"/>
</dbReference>
<dbReference type="Gene3D" id="1.10.287.130">
    <property type="match status" value="1"/>
</dbReference>
<dbReference type="EMBL" id="JAPFQN010000005">
    <property type="protein sequence ID" value="MCX2744005.1"/>
    <property type="molecule type" value="Genomic_DNA"/>
</dbReference>
<feature type="domain" description="Histidine kinase" evidence="8">
    <location>
        <begin position="462"/>
        <end position="677"/>
    </location>
</feature>
<gene>
    <name evidence="9" type="ORF">OO013_09025</name>
</gene>
<dbReference type="PANTHER" id="PTHR43711">
    <property type="entry name" value="TWO-COMPONENT HISTIDINE KINASE"/>
    <property type="match status" value="1"/>
</dbReference>
<dbReference type="Pfam" id="PF13424">
    <property type="entry name" value="TPR_12"/>
    <property type="match status" value="1"/>
</dbReference>
<dbReference type="InterPro" id="IPR004358">
    <property type="entry name" value="Sig_transdc_His_kin-like_C"/>
</dbReference>
<keyword evidence="7" id="KW-0812">Transmembrane</keyword>
<protein>
    <recommendedName>
        <fullName evidence="2">histidine kinase</fullName>
        <ecNumber evidence="2">2.7.13.3</ecNumber>
    </recommendedName>
</protein>
<name>A0ABT3RQD7_9BACT</name>
<proteinExistence type="predicted"/>
<dbReference type="InterPro" id="IPR036890">
    <property type="entry name" value="HATPase_C_sf"/>
</dbReference>
<evidence type="ECO:0000256" key="2">
    <source>
        <dbReference type="ARBA" id="ARBA00012438"/>
    </source>
</evidence>
<evidence type="ECO:0000313" key="10">
    <source>
        <dbReference type="Proteomes" id="UP001209885"/>
    </source>
</evidence>
<evidence type="ECO:0000259" key="8">
    <source>
        <dbReference type="PROSITE" id="PS50109"/>
    </source>
</evidence>
<sequence length="687" mass="78668">MPKFFGIIITLSFFNLLIYGQNGHQRAISEDTLKSIIDQLRSYSQVTSKKQYELAFRGDSLAKISKDTFHIIEFKIEIGYLYYVDTKFNEAIKEYDKGLAIEKLSPNHKQLFELKRLKSIVYDRLGQFKSATDTLISALEVVISKNDTAKIISGYNSLGIFYKRAGYLENAEKYYLKNFDISSKWHDNLSYLIAANNLALFYKHLKETTKAYNLLDSVYRTTPIKNNYYKYGTIHNLGAILSADGQYQKAHAYLKEALNWARENNIQYKIAQNLFEIAIVNYQLRNYELALDQFNEVLALYTQLNDPERIMDTHYELSRVQEALKKPFEALANYKKYSILNDSLLSVKKTEEIAMNEAIFQNKIQGEQLAALQIKEELNEEKLFSRNLYIMGLSVVLASFIFISFIVYRKNKLIGYQKNEIEKINNALINSNEKITSQHDLLILRNKEVEAQNAEMENLMAIVAHDLKSPLNKIKGLSDILNYTTLNNDQNDILSKIQNITEEGRRLIEELSFLNNLEANKNSANPKGFDPVELIIEKISEYQPEALAKSIEINYAIESNISEFYSDRSYIGRIIDNLLSNAIKFSSLNSKIEVLLTGHTNLQLKISDHAQGFSEEDKKHLFQKFKRLSARPTHGESSTGLGLSIVKLLVDQLNGSIKVEDTPGGGATFIVNFPDFKKAEALNIKTI</sequence>
<organism evidence="9 10">
    <name type="scientific">Mangrovivirga halotolerans</name>
    <dbReference type="NCBI Taxonomy" id="2993936"/>
    <lineage>
        <taxon>Bacteria</taxon>
        <taxon>Pseudomonadati</taxon>
        <taxon>Bacteroidota</taxon>
        <taxon>Cytophagia</taxon>
        <taxon>Cytophagales</taxon>
        <taxon>Mangrovivirgaceae</taxon>
        <taxon>Mangrovivirga</taxon>
    </lineage>
</organism>
<dbReference type="SUPFAM" id="SSF48452">
    <property type="entry name" value="TPR-like"/>
    <property type="match status" value="2"/>
</dbReference>
<dbReference type="InterPro" id="IPR003594">
    <property type="entry name" value="HATPase_dom"/>
</dbReference>
<dbReference type="PROSITE" id="PS50109">
    <property type="entry name" value="HIS_KIN"/>
    <property type="match status" value="1"/>
</dbReference>
<keyword evidence="6" id="KW-0902">Two-component regulatory system</keyword>
<dbReference type="SUPFAM" id="SSF47384">
    <property type="entry name" value="Homodimeric domain of signal transducing histidine kinase"/>
    <property type="match status" value="1"/>
</dbReference>
<dbReference type="InterPro" id="IPR036097">
    <property type="entry name" value="HisK_dim/P_sf"/>
</dbReference>
<dbReference type="SMART" id="SM00387">
    <property type="entry name" value="HATPase_c"/>
    <property type="match status" value="1"/>
</dbReference>
<dbReference type="InterPro" id="IPR003661">
    <property type="entry name" value="HisK_dim/P_dom"/>
</dbReference>
<feature type="transmembrane region" description="Helical" evidence="7">
    <location>
        <begin position="388"/>
        <end position="408"/>
    </location>
</feature>
<dbReference type="InterPro" id="IPR011990">
    <property type="entry name" value="TPR-like_helical_dom_sf"/>
</dbReference>
<evidence type="ECO:0000256" key="6">
    <source>
        <dbReference type="ARBA" id="ARBA00023012"/>
    </source>
</evidence>
<accession>A0ABT3RQD7</accession>
<evidence type="ECO:0000256" key="1">
    <source>
        <dbReference type="ARBA" id="ARBA00000085"/>
    </source>
</evidence>
<dbReference type="RefSeq" id="WP_266056473.1">
    <property type="nucleotide sequence ID" value="NZ_JAPFQN010000005.1"/>
</dbReference>
<keyword evidence="4" id="KW-0808">Transferase</keyword>
<dbReference type="CDD" id="cd00082">
    <property type="entry name" value="HisKA"/>
    <property type="match status" value="1"/>
</dbReference>
<evidence type="ECO:0000256" key="4">
    <source>
        <dbReference type="ARBA" id="ARBA00022679"/>
    </source>
</evidence>
<evidence type="ECO:0000313" key="9">
    <source>
        <dbReference type="EMBL" id="MCX2744005.1"/>
    </source>
</evidence>
<dbReference type="SMART" id="SM00388">
    <property type="entry name" value="HisKA"/>
    <property type="match status" value="1"/>
</dbReference>
<reference evidence="9 10" key="1">
    <citation type="submission" date="2022-11" db="EMBL/GenBank/DDBJ databases">
        <title>The characterization of three novel Bacteroidetes species and genomic analysis of their roles in tidal elemental geochemical cycles.</title>
        <authorList>
            <person name="Ma K."/>
        </authorList>
    </citation>
    <scope>NUCLEOTIDE SEQUENCE [LARGE SCALE GENOMIC DNA]</scope>
    <source>
        <strain evidence="9 10">M17</strain>
    </source>
</reference>
<dbReference type="Gene3D" id="3.30.565.10">
    <property type="entry name" value="Histidine kinase-like ATPase, C-terminal domain"/>
    <property type="match status" value="1"/>
</dbReference>
<evidence type="ECO:0000256" key="3">
    <source>
        <dbReference type="ARBA" id="ARBA00022553"/>
    </source>
</evidence>
<dbReference type="Proteomes" id="UP001209885">
    <property type="component" value="Unassembled WGS sequence"/>
</dbReference>
<keyword evidence="3" id="KW-0597">Phosphoprotein</keyword>